<dbReference type="Pfam" id="PF11951">
    <property type="entry name" value="Fungal_trans_2"/>
    <property type="match status" value="1"/>
</dbReference>
<feature type="domain" description="Zn(2)-C6 fungal-type" evidence="2">
    <location>
        <begin position="10"/>
        <end position="39"/>
    </location>
</feature>
<evidence type="ECO:0000259" key="2">
    <source>
        <dbReference type="PROSITE" id="PS50048"/>
    </source>
</evidence>
<dbReference type="InterPro" id="IPR001138">
    <property type="entry name" value="Zn2Cys6_DnaBD"/>
</dbReference>
<evidence type="ECO:0000256" key="1">
    <source>
        <dbReference type="ARBA" id="ARBA00023242"/>
    </source>
</evidence>
<dbReference type="InterPro" id="IPR021858">
    <property type="entry name" value="Fun_TF"/>
</dbReference>
<dbReference type="InterPro" id="IPR036864">
    <property type="entry name" value="Zn2-C6_fun-type_DNA-bd_sf"/>
</dbReference>
<comment type="caution">
    <text evidence="3">The sequence shown here is derived from an EMBL/GenBank/DDBJ whole genome shotgun (WGS) entry which is preliminary data.</text>
</comment>
<keyword evidence="4" id="KW-1185">Reference proteome</keyword>
<name>A0AA39V156_9LECA</name>
<reference evidence="3" key="1">
    <citation type="submission" date="2023-03" db="EMBL/GenBank/DDBJ databases">
        <title>Complete genome of Cladonia borealis.</title>
        <authorList>
            <person name="Park H."/>
        </authorList>
    </citation>
    <scope>NUCLEOTIDE SEQUENCE</scope>
    <source>
        <strain evidence="3">ANT050790</strain>
    </source>
</reference>
<dbReference type="PANTHER" id="PTHR38791:SF1">
    <property type="entry name" value="TRANSCRIPTION FACTOR, PUTATIVE-RELATED"/>
    <property type="match status" value="1"/>
</dbReference>
<gene>
    <name evidence="3" type="ORF">JMJ35_006265</name>
</gene>
<dbReference type="EMBL" id="JAFEKC020000013">
    <property type="protein sequence ID" value="KAK0511692.1"/>
    <property type="molecule type" value="Genomic_DNA"/>
</dbReference>
<dbReference type="CDD" id="cd00067">
    <property type="entry name" value="GAL4"/>
    <property type="match status" value="1"/>
</dbReference>
<organism evidence="3 4">
    <name type="scientific">Cladonia borealis</name>
    <dbReference type="NCBI Taxonomy" id="184061"/>
    <lineage>
        <taxon>Eukaryota</taxon>
        <taxon>Fungi</taxon>
        <taxon>Dikarya</taxon>
        <taxon>Ascomycota</taxon>
        <taxon>Pezizomycotina</taxon>
        <taxon>Lecanoromycetes</taxon>
        <taxon>OSLEUM clade</taxon>
        <taxon>Lecanoromycetidae</taxon>
        <taxon>Lecanorales</taxon>
        <taxon>Lecanorineae</taxon>
        <taxon>Cladoniaceae</taxon>
        <taxon>Cladonia</taxon>
    </lineage>
</organism>
<proteinExistence type="predicted"/>
<protein>
    <recommendedName>
        <fullName evidence="2">Zn(2)-C6 fungal-type domain-containing protein</fullName>
    </recommendedName>
</protein>
<sequence length="490" mass="55625">MVFRGRPSKACERCRARRLKCDLHTGACGQCVRAATSCSGYRDTQQLRIRIENQSVVRKALQRASRCELQYLSLSIDLQARDAFFGSYVASKCWDFLKPYYQPMDSPEHLTKAIEAVSLAYLWHQVYSNAALATARGKYISALRMTNKILKSSKEQTKNTTLMASLLLDLFEKITDTETRDNSCSSHVNGALALVSLRGLDQFQDESDFNMLVRLYTHYIVSCVASDSPVPNNLNAIEVHIGNRLSVKDPMLRLSNLMVQYTNLRCETRKGILSNGECTELSLELDGQIQALDSELPAFWQYSTISLELESERAFDLHFHFYSNPMICQARNVFRIMRIILNESLIQHVLVSPTSNRDLALTTFAHDNIQISAGEICASVPQYMDCDGAARHRLPASEKSDFCVDHILPRGHSHTPNHQLDCYTLIFPLYVAARSKAVPDMKPWIIKNLHYMSTHFHIRNAELVARILEQETDVDPWEVYAMLGSYAFAC</sequence>
<dbReference type="SMART" id="SM00066">
    <property type="entry name" value="GAL4"/>
    <property type="match status" value="1"/>
</dbReference>
<dbReference type="PROSITE" id="PS50048">
    <property type="entry name" value="ZN2_CY6_FUNGAL_2"/>
    <property type="match status" value="1"/>
</dbReference>
<dbReference type="PANTHER" id="PTHR38791">
    <property type="entry name" value="ZN(II)2CYS6 TRANSCRIPTION FACTOR (EUROFUNG)-RELATED-RELATED"/>
    <property type="match status" value="1"/>
</dbReference>
<dbReference type="InterPro" id="IPR053175">
    <property type="entry name" value="DHMBA_Reg_Transcription_Factor"/>
</dbReference>
<dbReference type="SUPFAM" id="SSF57701">
    <property type="entry name" value="Zn2/Cys6 DNA-binding domain"/>
    <property type="match status" value="1"/>
</dbReference>
<evidence type="ECO:0000313" key="4">
    <source>
        <dbReference type="Proteomes" id="UP001166286"/>
    </source>
</evidence>
<dbReference type="PROSITE" id="PS00463">
    <property type="entry name" value="ZN2_CY6_FUNGAL_1"/>
    <property type="match status" value="1"/>
</dbReference>
<accession>A0AA39V156</accession>
<dbReference type="AlphaFoldDB" id="A0AA39V156"/>
<dbReference type="Proteomes" id="UP001166286">
    <property type="component" value="Unassembled WGS sequence"/>
</dbReference>
<dbReference type="Gene3D" id="4.10.240.10">
    <property type="entry name" value="Zn(2)-C6 fungal-type DNA-binding domain"/>
    <property type="match status" value="1"/>
</dbReference>
<evidence type="ECO:0000313" key="3">
    <source>
        <dbReference type="EMBL" id="KAK0511692.1"/>
    </source>
</evidence>
<dbReference type="GO" id="GO:0008270">
    <property type="term" value="F:zinc ion binding"/>
    <property type="evidence" value="ECO:0007669"/>
    <property type="project" value="InterPro"/>
</dbReference>
<dbReference type="GO" id="GO:0000981">
    <property type="term" value="F:DNA-binding transcription factor activity, RNA polymerase II-specific"/>
    <property type="evidence" value="ECO:0007669"/>
    <property type="project" value="InterPro"/>
</dbReference>
<keyword evidence="1" id="KW-0539">Nucleus</keyword>
<dbReference type="Pfam" id="PF00172">
    <property type="entry name" value="Zn_clus"/>
    <property type="match status" value="1"/>
</dbReference>